<name>A0A9D1W422_9FIRM</name>
<sequence>MRAVLAAVGGIVRRCGLWAAAFLLAAVLAVSGCGGVPGDLPRDWSGSGAGAGGAWSGGGAAAQTAEPYQVLNDNVPYFTEEELAGGWESFETYSPLDLLGRCGPAFASVGQDLMPTEERGNISQVKPSGWQTARYDTVDGEYLYNRCHLIGFQLTGENANERNLITGTRYMNVEGMLPFENMTADYIKETGNHVLYRVTPEFEGMELVARGVRMEAQSVEDGGEGIQFCVFVPNIQPGIEIDYATGDSRPAGEAEGAEGEIADYVLNTNTRKFHRPDCGSVEEMKAENREDFRGTREELLAKGYESCSRCRP</sequence>
<comment type="caution">
    <text evidence="2">The sequence shown here is derived from an EMBL/GenBank/DDBJ whole genome shotgun (WGS) entry which is preliminary data.</text>
</comment>
<gene>
    <name evidence="2" type="ORF">IAA28_05285</name>
</gene>
<dbReference type="Pfam" id="PF13930">
    <property type="entry name" value="Endonuclea_NS_2"/>
    <property type="match status" value="1"/>
</dbReference>
<organism evidence="2 3">
    <name type="scientific">Candidatus Lachnoclostridium stercoripullorum</name>
    <dbReference type="NCBI Taxonomy" id="2838635"/>
    <lineage>
        <taxon>Bacteria</taxon>
        <taxon>Bacillati</taxon>
        <taxon>Bacillota</taxon>
        <taxon>Clostridia</taxon>
        <taxon>Lachnospirales</taxon>
        <taxon>Lachnospiraceae</taxon>
    </lineage>
</organism>
<evidence type="ECO:0000313" key="3">
    <source>
        <dbReference type="Proteomes" id="UP000886780"/>
    </source>
</evidence>
<dbReference type="Proteomes" id="UP000886780">
    <property type="component" value="Unassembled WGS sequence"/>
</dbReference>
<reference evidence="2" key="2">
    <citation type="submission" date="2021-04" db="EMBL/GenBank/DDBJ databases">
        <authorList>
            <person name="Gilroy R."/>
        </authorList>
    </citation>
    <scope>NUCLEOTIDE SEQUENCE</scope>
    <source>
        <strain evidence="2">ChiGjej4B4-12881</strain>
    </source>
</reference>
<keyword evidence="2" id="KW-0255">Endonuclease</keyword>
<dbReference type="GO" id="GO:0004519">
    <property type="term" value="F:endonuclease activity"/>
    <property type="evidence" value="ECO:0007669"/>
    <property type="project" value="UniProtKB-KW"/>
</dbReference>
<protein>
    <submittedName>
        <fullName evidence="2">DNA/RNA non-specific endonuclease</fullName>
    </submittedName>
</protein>
<proteinExistence type="predicted"/>
<keyword evidence="2" id="KW-0378">Hydrolase</keyword>
<keyword evidence="2" id="KW-0540">Nuclease</keyword>
<evidence type="ECO:0000259" key="1">
    <source>
        <dbReference type="Pfam" id="PF13930"/>
    </source>
</evidence>
<dbReference type="InterPro" id="IPR044929">
    <property type="entry name" value="DNA/RNA_non-sp_Endonuclease_sf"/>
</dbReference>
<feature type="domain" description="Type VII secretion system protein EssD-like" evidence="1">
    <location>
        <begin position="92"/>
        <end position="218"/>
    </location>
</feature>
<dbReference type="InterPro" id="IPR044927">
    <property type="entry name" value="Endonuclea_NS_2"/>
</dbReference>
<evidence type="ECO:0000313" key="2">
    <source>
        <dbReference type="EMBL" id="HIX52199.1"/>
    </source>
</evidence>
<dbReference type="PROSITE" id="PS51257">
    <property type="entry name" value="PROKAR_LIPOPROTEIN"/>
    <property type="match status" value="1"/>
</dbReference>
<dbReference type="Gene3D" id="3.40.10.10">
    <property type="entry name" value="DNA Methylphosphotriester Repair Domain"/>
    <property type="match status" value="1"/>
</dbReference>
<accession>A0A9D1W422</accession>
<dbReference type="Gene3D" id="3.40.570.10">
    <property type="entry name" value="Extracellular Endonuclease, subunit A"/>
    <property type="match status" value="1"/>
</dbReference>
<dbReference type="EMBL" id="DXEU01000094">
    <property type="protein sequence ID" value="HIX52199.1"/>
    <property type="molecule type" value="Genomic_DNA"/>
</dbReference>
<dbReference type="AlphaFoldDB" id="A0A9D1W422"/>
<reference evidence="2" key="1">
    <citation type="journal article" date="2021" name="PeerJ">
        <title>Extensive microbial diversity within the chicken gut microbiome revealed by metagenomics and culture.</title>
        <authorList>
            <person name="Gilroy R."/>
            <person name="Ravi A."/>
            <person name="Getino M."/>
            <person name="Pursley I."/>
            <person name="Horton D.L."/>
            <person name="Alikhan N.F."/>
            <person name="Baker D."/>
            <person name="Gharbi K."/>
            <person name="Hall N."/>
            <person name="Watson M."/>
            <person name="Adriaenssens E.M."/>
            <person name="Foster-Nyarko E."/>
            <person name="Jarju S."/>
            <person name="Secka A."/>
            <person name="Antonio M."/>
            <person name="Oren A."/>
            <person name="Chaudhuri R.R."/>
            <person name="La Ragione R."/>
            <person name="Hildebrand F."/>
            <person name="Pallen M.J."/>
        </authorList>
    </citation>
    <scope>NUCLEOTIDE SEQUENCE</scope>
    <source>
        <strain evidence="2">ChiGjej4B4-12881</strain>
    </source>
</reference>
<dbReference type="SUPFAM" id="SSF57884">
    <property type="entry name" value="Ada DNA repair protein, N-terminal domain (N-Ada 10)"/>
    <property type="match status" value="1"/>
</dbReference>
<dbReference type="InterPro" id="IPR035451">
    <property type="entry name" value="Ada-like_dom_sf"/>
</dbReference>